<organism evidence="2 3">
    <name type="scientific">Sediminivirga luteola</name>
    <dbReference type="NCBI Taxonomy" id="1774748"/>
    <lineage>
        <taxon>Bacteria</taxon>
        <taxon>Bacillati</taxon>
        <taxon>Actinomycetota</taxon>
        <taxon>Actinomycetes</taxon>
        <taxon>Micrococcales</taxon>
        <taxon>Brevibacteriaceae</taxon>
        <taxon>Sediminivirga</taxon>
    </lineage>
</organism>
<sequence length="101" mass="11058">MSTVTADITMSLDGYVTGPDSELGRGGDAIQRWAFNAKDSPRDEQSSSTPRRVPGDFRIHPSPVLMAAGTRLFDLVDERILLTQTDVVVTDHATHLAYRAD</sequence>
<dbReference type="Proteomes" id="UP000616114">
    <property type="component" value="Unassembled WGS sequence"/>
</dbReference>
<accession>A0A8J2TYZ6</accession>
<gene>
    <name evidence="2" type="ORF">GCM10011333_22620</name>
</gene>
<keyword evidence="3" id="KW-1185">Reference proteome</keyword>
<proteinExistence type="predicted"/>
<protein>
    <recommendedName>
        <fullName evidence="4">RibD domain-containing protein</fullName>
    </recommendedName>
</protein>
<dbReference type="RefSeq" id="WP_188550992.1">
    <property type="nucleotide sequence ID" value="NZ_BMFY01000009.1"/>
</dbReference>
<evidence type="ECO:0008006" key="4">
    <source>
        <dbReference type="Google" id="ProtNLM"/>
    </source>
</evidence>
<name>A0A8J2TYZ6_9MICO</name>
<evidence type="ECO:0000313" key="3">
    <source>
        <dbReference type="Proteomes" id="UP000616114"/>
    </source>
</evidence>
<comment type="caution">
    <text evidence="2">The sequence shown here is derived from an EMBL/GenBank/DDBJ whole genome shotgun (WGS) entry which is preliminary data.</text>
</comment>
<evidence type="ECO:0000256" key="1">
    <source>
        <dbReference type="SAM" id="MobiDB-lite"/>
    </source>
</evidence>
<dbReference type="EMBL" id="BMFY01000009">
    <property type="protein sequence ID" value="GGA18953.1"/>
    <property type="molecule type" value="Genomic_DNA"/>
</dbReference>
<feature type="region of interest" description="Disordered" evidence="1">
    <location>
        <begin position="36"/>
        <end position="57"/>
    </location>
</feature>
<reference evidence="2" key="2">
    <citation type="submission" date="2020-09" db="EMBL/GenBank/DDBJ databases">
        <authorList>
            <person name="Sun Q."/>
            <person name="Zhou Y."/>
        </authorList>
    </citation>
    <scope>NUCLEOTIDE SEQUENCE</scope>
    <source>
        <strain evidence="2">CGMCC 1.12785</strain>
    </source>
</reference>
<dbReference type="AlphaFoldDB" id="A0A8J2TYZ6"/>
<reference evidence="2" key="1">
    <citation type="journal article" date="2014" name="Int. J. Syst. Evol. Microbiol.">
        <title>Complete genome sequence of Corynebacterium casei LMG S-19264T (=DSM 44701T), isolated from a smear-ripened cheese.</title>
        <authorList>
            <consortium name="US DOE Joint Genome Institute (JGI-PGF)"/>
            <person name="Walter F."/>
            <person name="Albersmeier A."/>
            <person name="Kalinowski J."/>
            <person name="Ruckert C."/>
        </authorList>
    </citation>
    <scope>NUCLEOTIDE SEQUENCE</scope>
    <source>
        <strain evidence="2">CGMCC 1.12785</strain>
    </source>
</reference>
<evidence type="ECO:0000313" key="2">
    <source>
        <dbReference type="EMBL" id="GGA18953.1"/>
    </source>
</evidence>